<dbReference type="SMART" id="SM00304">
    <property type="entry name" value="HAMP"/>
    <property type="match status" value="1"/>
</dbReference>
<dbReference type="EMBL" id="JACCKA010000054">
    <property type="protein sequence ID" value="NZA26447.1"/>
    <property type="molecule type" value="Genomic_DNA"/>
</dbReference>
<dbReference type="Pfam" id="PF00990">
    <property type="entry name" value="GGDEF"/>
    <property type="match status" value="1"/>
</dbReference>
<dbReference type="InterPro" id="IPR001633">
    <property type="entry name" value="EAL_dom"/>
</dbReference>
<evidence type="ECO:0000313" key="5">
    <source>
        <dbReference type="EMBL" id="NZA26447.1"/>
    </source>
</evidence>
<dbReference type="CDD" id="cd01949">
    <property type="entry name" value="GGDEF"/>
    <property type="match status" value="1"/>
</dbReference>
<dbReference type="SUPFAM" id="SSF55073">
    <property type="entry name" value="Nucleotide cyclase"/>
    <property type="match status" value="1"/>
</dbReference>
<evidence type="ECO:0000313" key="6">
    <source>
        <dbReference type="Proteomes" id="UP000578091"/>
    </source>
</evidence>
<evidence type="ECO:0000256" key="1">
    <source>
        <dbReference type="SAM" id="Phobius"/>
    </source>
</evidence>
<dbReference type="InterPro" id="IPR029787">
    <property type="entry name" value="Nucleotide_cyclase"/>
</dbReference>
<dbReference type="InterPro" id="IPR003660">
    <property type="entry name" value="HAMP_dom"/>
</dbReference>
<evidence type="ECO:0000259" key="3">
    <source>
        <dbReference type="PROSITE" id="PS50885"/>
    </source>
</evidence>
<dbReference type="Proteomes" id="UP000578091">
    <property type="component" value="Unassembled WGS sequence"/>
</dbReference>
<evidence type="ECO:0000259" key="4">
    <source>
        <dbReference type="PROSITE" id="PS50887"/>
    </source>
</evidence>
<dbReference type="PROSITE" id="PS50887">
    <property type="entry name" value="GGDEF"/>
    <property type="match status" value="1"/>
</dbReference>
<dbReference type="AlphaFoldDB" id="A0A853JCU2"/>
<dbReference type="SMART" id="SM00052">
    <property type="entry name" value="EAL"/>
    <property type="match status" value="1"/>
</dbReference>
<comment type="caution">
    <text evidence="5">The sequence shown here is derived from an EMBL/GenBank/DDBJ whole genome shotgun (WGS) entry which is preliminary data.</text>
</comment>
<keyword evidence="1" id="KW-0472">Membrane</keyword>
<organism evidence="5 6">
    <name type="scientific">Luteimonas salinisoli</name>
    <dbReference type="NCBI Taxonomy" id="2752307"/>
    <lineage>
        <taxon>Bacteria</taxon>
        <taxon>Pseudomonadati</taxon>
        <taxon>Pseudomonadota</taxon>
        <taxon>Gammaproteobacteria</taxon>
        <taxon>Lysobacterales</taxon>
        <taxon>Lysobacteraceae</taxon>
        <taxon>Luteimonas</taxon>
    </lineage>
</organism>
<dbReference type="PANTHER" id="PTHR44757:SF2">
    <property type="entry name" value="BIOFILM ARCHITECTURE MAINTENANCE PROTEIN MBAA"/>
    <property type="match status" value="1"/>
</dbReference>
<dbReference type="GO" id="GO:0007165">
    <property type="term" value="P:signal transduction"/>
    <property type="evidence" value="ECO:0007669"/>
    <property type="project" value="InterPro"/>
</dbReference>
<dbReference type="GO" id="GO:0016020">
    <property type="term" value="C:membrane"/>
    <property type="evidence" value="ECO:0007669"/>
    <property type="project" value="InterPro"/>
</dbReference>
<gene>
    <name evidence="5" type="ORF">H0E84_08615</name>
</gene>
<dbReference type="InterPro" id="IPR000160">
    <property type="entry name" value="GGDEF_dom"/>
</dbReference>
<dbReference type="CDD" id="cd01948">
    <property type="entry name" value="EAL"/>
    <property type="match status" value="1"/>
</dbReference>
<dbReference type="PROSITE" id="PS50885">
    <property type="entry name" value="HAMP"/>
    <property type="match status" value="1"/>
</dbReference>
<dbReference type="NCBIfam" id="TIGR00254">
    <property type="entry name" value="GGDEF"/>
    <property type="match status" value="1"/>
</dbReference>
<evidence type="ECO:0000259" key="2">
    <source>
        <dbReference type="PROSITE" id="PS50883"/>
    </source>
</evidence>
<dbReference type="SMART" id="SM00267">
    <property type="entry name" value="GGDEF"/>
    <property type="match status" value="1"/>
</dbReference>
<dbReference type="PANTHER" id="PTHR44757">
    <property type="entry name" value="DIGUANYLATE CYCLASE DGCP"/>
    <property type="match status" value="1"/>
</dbReference>
<feature type="transmembrane region" description="Helical" evidence="1">
    <location>
        <begin position="21"/>
        <end position="42"/>
    </location>
</feature>
<reference evidence="5 6" key="1">
    <citation type="submission" date="2020-07" db="EMBL/GenBank/DDBJ databases">
        <title>Luteimonas sp. SJ-92.</title>
        <authorList>
            <person name="Huang X.-X."/>
            <person name="Xu L."/>
            <person name="Sun J.-Q."/>
        </authorList>
    </citation>
    <scope>NUCLEOTIDE SEQUENCE [LARGE SCALE GENOMIC DNA]</scope>
    <source>
        <strain evidence="5 6">SJ-92</strain>
    </source>
</reference>
<feature type="domain" description="GGDEF" evidence="4">
    <location>
        <begin position="518"/>
        <end position="651"/>
    </location>
</feature>
<dbReference type="PROSITE" id="PS50883">
    <property type="entry name" value="EAL"/>
    <property type="match status" value="1"/>
</dbReference>
<keyword evidence="1" id="KW-0812">Transmembrane</keyword>
<dbReference type="InterPro" id="IPR035919">
    <property type="entry name" value="EAL_sf"/>
</dbReference>
<keyword evidence="1" id="KW-1133">Transmembrane helix</keyword>
<dbReference type="SUPFAM" id="SSF141868">
    <property type="entry name" value="EAL domain-like"/>
    <property type="match status" value="1"/>
</dbReference>
<feature type="domain" description="HAMP" evidence="3">
    <location>
        <begin position="268"/>
        <end position="318"/>
    </location>
</feature>
<dbReference type="Pfam" id="PF00563">
    <property type="entry name" value="EAL"/>
    <property type="match status" value="1"/>
</dbReference>
<dbReference type="CDD" id="cd06225">
    <property type="entry name" value="HAMP"/>
    <property type="match status" value="1"/>
</dbReference>
<protein>
    <submittedName>
        <fullName evidence="5">Sensor domain-containing phosphodiesterase</fullName>
    </submittedName>
</protein>
<name>A0A853JCU2_9GAMM</name>
<dbReference type="InterPro" id="IPR043128">
    <property type="entry name" value="Rev_trsase/Diguanyl_cyclase"/>
</dbReference>
<accession>A0A853JCU2</accession>
<dbReference type="RefSeq" id="WP_180678235.1">
    <property type="nucleotide sequence ID" value="NZ_JACCKA010000054.1"/>
</dbReference>
<dbReference type="InterPro" id="IPR052155">
    <property type="entry name" value="Biofilm_reg_signaling"/>
</dbReference>
<feature type="domain" description="EAL" evidence="2">
    <location>
        <begin position="660"/>
        <end position="915"/>
    </location>
</feature>
<sequence length="935" mass="100484">MQPLSGPRMKRVFLATRFGRRIFLMFCLAALMPAIAVFWMTWRAASEDAEAAATRGLHEANKSYALGVFQRLHTARQALAAADPEALLEGADGEMLSMFFSDVMVADAPDGSAPLRSGGFAERLRASGIPPRSELMVVAPAVANRAHDVVLLRRFPGNGRGNVIAGRLDRAYLWGNPEEIGNAVRICVQVEDGAWLFCGGEREPGGDGARRIETEWNMFIKPHFGAPSWIFTATTEASDALAHFSRFVAPVMVGILLLAMLLSSLQIRRVVGPLEVLLGRIRAFGGGGERIRATVGDEFGLLSDTFDEMRARITQQLDTLRVLSQIDHLILARVPLEEVIELVLDRVVEVAGGAGVCVVLAWPEDGRPAECHARGRGAGRTSVAPLPAVPPVLQRMSPREGAGGVVLSSGELGPALPRDGDAGPGPAESHAWAIALGGEGETRVWLLLGREGNAQPAETLQGQVHDLAERIAVAAAFAKHQDLLLYQARHDLLTGLPNRLATFEALAAAIEEARPSARAFAVAFVDLDRFKAINDGLGHALGDDILVQSGERIRASLAPGDFVGRFGGDEFFVILRGASRPELVTAAMARMDEAFARPIVAGHREFHQRFSAGAAFFPRDGVEAGTLVRNADVAMYRAKQTGGARTAFFEAEMNQRAEERVQMENELRAAIQEGQIELHYQPRVDSRDDRIIGVEALARWMHPTRGVVPPDEFIGLAEECGLIEPLGKLVLDKACRQLAEWQRMGFELGVMGVNISGHQLRSGRLRGYVSEAIAANGIAPGRLELEVTETMLVLDSDSGMAQLQSVRELGVKVAIDDFGTGYSSLAYLTRLPSDTLKIDRAFVVDLQDGDAAVEAVVRSIIAIARDLGKGVVAEGLESMEQVRMLGAWGCHVIQGYVYARPLTANGITGILLNGGIVTPAGAPEPVATTGTGADT</sequence>
<proteinExistence type="predicted"/>
<dbReference type="Gene3D" id="3.30.70.270">
    <property type="match status" value="1"/>
</dbReference>
<keyword evidence="6" id="KW-1185">Reference proteome</keyword>
<dbReference type="Gene3D" id="3.20.20.450">
    <property type="entry name" value="EAL domain"/>
    <property type="match status" value="1"/>
</dbReference>
<dbReference type="Gene3D" id="6.10.340.10">
    <property type="match status" value="1"/>
</dbReference>